<dbReference type="GO" id="GO:0005525">
    <property type="term" value="F:GTP binding"/>
    <property type="evidence" value="ECO:0007669"/>
    <property type="project" value="InterPro"/>
</dbReference>
<dbReference type="Proteomes" id="UP001195483">
    <property type="component" value="Unassembled WGS sequence"/>
</dbReference>
<sequence>MEVIDTPRLSLPRKKIIKAIKEKQEECSSTSAKFSALFVVRANSVSDTDCGESINIFKDVFGRQFIGQIVVVVTHFDKVGRNINLKSFLGSCGAQLMSFIRERNLDVFFFDNSSQGDIRTSQVNDLISMIVSEKNNMVPRKKKKAIVSEKNTWS</sequence>
<organism evidence="4 5">
    <name type="scientific">Potamilus streckersoni</name>
    <dbReference type="NCBI Taxonomy" id="2493646"/>
    <lineage>
        <taxon>Eukaryota</taxon>
        <taxon>Metazoa</taxon>
        <taxon>Spiralia</taxon>
        <taxon>Lophotrochozoa</taxon>
        <taxon>Mollusca</taxon>
        <taxon>Bivalvia</taxon>
        <taxon>Autobranchia</taxon>
        <taxon>Heteroconchia</taxon>
        <taxon>Palaeoheterodonta</taxon>
        <taxon>Unionida</taxon>
        <taxon>Unionoidea</taxon>
        <taxon>Unionidae</taxon>
        <taxon>Ambleminae</taxon>
        <taxon>Lampsilini</taxon>
        <taxon>Potamilus</taxon>
    </lineage>
</organism>
<dbReference type="InterPro" id="IPR006703">
    <property type="entry name" value="G_AIG1"/>
</dbReference>
<comment type="similarity">
    <text evidence="1">Belongs to the TRAFAC class TrmE-Era-EngA-EngB-Septin-like GTPase superfamily. AIG1/Toc34/Toc159-like paraseptin GTPase family. IAN subfamily.</text>
</comment>
<comment type="caution">
    <text evidence="4">The sequence shown here is derived from an EMBL/GenBank/DDBJ whole genome shotgun (WGS) entry which is preliminary data.</text>
</comment>
<reference evidence="4" key="2">
    <citation type="journal article" date="2021" name="Genome Biol. Evol.">
        <title>Developing a high-quality reference genome for a parasitic bivalve with doubly uniparental inheritance (Bivalvia: Unionida).</title>
        <authorList>
            <person name="Smith C.H."/>
        </authorList>
    </citation>
    <scope>NUCLEOTIDE SEQUENCE</scope>
    <source>
        <strain evidence="4">CHS0354</strain>
        <tissue evidence="4">Mantle</tissue>
    </source>
</reference>
<reference evidence="4" key="1">
    <citation type="journal article" date="2021" name="Genome Biol. Evol.">
        <title>A High-Quality Reference Genome for a Parasitic Bivalve with Doubly Uniparental Inheritance (Bivalvia: Unionida).</title>
        <authorList>
            <person name="Smith C.H."/>
        </authorList>
    </citation>
    <scope>NUCLEOTIDE SEQUENCE</scope>
    <source>
        <strain evidence="4">CHS0354</strain>
    </source>
</reference>
<keyword evidence="2" id="KW-0547">Nucleotide-binding</keyword>
<dbReference type="Pfam" id="PF04548">
    <property type="entry name" value="AIG1"/>
    <property type="match status" value="1"/>
</dbReference>
<gene>
    <name evidence="4" type="ORF">CHS0354_041900</name>
</gene>
<feature type="domain" description="AIG1-type G" evidence="3">
    <location>
        <begin position="2"/>
        <end position="132"/>
    </location>
</feature>
<reference evidence="4" key="3">
    <citation type="submission" date="2023-05" db="EMBL/GenBank/DDBJ databases">
        <authorList>
            <person name="Smith C.H."/>
        </authorList>
    </citation>
    <scope>NUCLEOTIDE SEQUENCE</scope>
    <source>
        <strain evidence="4">CHS0354</strain>
        <tissue evidence="4">Mantle</tissue>
    </source>
</reference>
<keyword evidence="5" id="KW-1185">Reference proteome</keyword>
<proteinExistence type="inferred from homology"/>
<dbReference type="EMBL" id="JAEAOA010002351">
    <property type="protein sequence ID" value="KAK3597478.1"/>
    <property type="molecule type" value="Genomic_DNA"/>
</dbReference>
<accession>A0AAE0W0H1</accession>
<dbReference type="InterPro" id="IPR027417">
    <property type="entry name" value="P-loop_NTPase"/>
</dbReference>
<evidence type="ECO:0000256" key="2">
    <source>
        <dbReference type="ARBA" id="ARBA00022741"/>
    </source>
</evidence>
<protein>
    <recommendedName>
        <fullName evidence="3">AIG1-type G domain-containing protein</fullName>
    </recommendedName>
</protein>
<evidence type="ECO:0000259" key="3">
    <source>
        <dbReference type="Pfam" id="PF04548"/>
    </source>
</evidence>
<dbReference type="Gene3D" id="3.40.50.300">
    <property type="entry name" value="P-loop containing nucleotide triphosphate hydrolases"/>
    <property type="match status" value="1"/>
</dbReference>
<name>A0AAE0W0H1_9BIVA</name>
<evidence type="ECO:0000313" key="4">
    <source>
        <dbReference type="EMBL" id="KAK3597478.1"/>
    </source>
</evidence>
<evidence type="ECO:0000256" key="1">
    <source>
        <dbReference type="ARBA" id="ARBA00008535"/>
    </source>
</evidence>
<evidence type="ECO:0000313" key="5">
    <source>
        <dbReference type="Proteomes" id="UP001195483"/>
    </source>
</evidence>
<dbReference type="AlphaFoldDB" id="A0AAE0W0H1"/>